<dbReference type="InterPro" id="IPR050925">
    <property type="entry name" value="Rhomboid_protease_S54"/>
</dbReference>
<accession>A0A212KC86</accession>
<gene>
    <name evidence="10" type="ORF">KL86DPRO_50144</name>
</gene>
<evidence type="ECO:0000256" key="2">
    <source>
        <dbReference type="ARBA" id="ARBA00009045"/>
    </source>
</evidence>
<feature type="transmembrane region" description="Helical" evidence="8">
    <location>
        <begin position="320"/>
        <end position="342"/>
    </location>
</feature>
<dbReference type="GO" id="GO:0016020">
    <property type="term" value="C:membrane"/>
    <property type="evidence" value="ECO:0007669"/>
    <property type="project" value="UniProtKB-SubCell"/>
</dbReference>
<feature type="transmembrane region" description="Helical" evidence="8">
    <location>
        <begin position="219"/>
        <end position="238"/>
    </location>
</feature>
<dbReference type="Pfam" id="PF01694">
    <property type="entry name" value="Rhomboid"/>
    <property type="match status" value="1"/>
</dbReference>
<feature type="region of interest" description="Disordered" evidence="7">
    <location>
        <begin position="16"/>
        <end position="48"/>
    </location>
</feature>
<keyword evidence="5 8" id="KW-1133">Transmembrane helix</keyword>
<sequence>MASPFPGTSSLVRRTLRRAWRPRPGRSASSAKNGGKNGVRLTRRPLTPPYWRNIAPSLRKNRRDTGPERYRHWLLVLQAKGFRYRFFDRPPLVSLYIPPVAAKAALHEILAFEKERPPLPLPQPPERRGLYWYAALLAALIPWHRARWDGLFSFAALPAAARDWLTAGGLDAYRVSVAGEWWRTVTSLTLHADAAHLVSNLVMGAIFGIPLCRHTGVGFGFLLTVLAGALGNLSTAYLRPASFLSQGFSTAVFASVGLLAAFAAAFAARHAAATAADHHRAAAVKQGILKALIPLGAGLGFLAMLGGSEAPGVDYLAHTMGLAAGVILGLAVAFGAPCLLTVRGEKNTALQWISLALATGLFAACWRAALATA</sequence>
<evidence type="ECO:0000256" key="8">
    <source>
        <dbReference type="SAM" id="Phobius"/>
    </source>
</evidence>
<protein>
    <submittedName>
        <fullName evidence="10">Putative Rhomboid family protein</fullName>
    </submittedName>
</protein>
<name>A0A212KC86_9DELT</name>
<evidence type="ECO:0000256" key="4">
    <source>
        <dbReference type="ARBA" id="ARBA00022801"/>
    </source>
</evidence>
<evidence type="ECO:0000256" key="1">
    <source>
        <dbReference type="ARBA" id="ARBA00004141"/>
    </source>
</evidence>
<dbReference type="GO" id="GO:0004252">
    <property type="term" value="F:serine-type endopeptidase activity"/>
    <property type="evidence" value="ECO:0007669"/>
    <property type="project" value="InterPro"/>
</dbReference>
<dbReference type="InterPro" id="IPR022764">
    <property type="entry name" value="Peptidase_S54_rhomboid_dom"/>
</dbReference>
<comment type="similarity">
    <text evidence="2">Belongs to the peptidase S54 family.</text>
</comment>
<keyword evidence="6 8" id="KW-0472">Membrane</keyword>
<dbReference type="PANTHER" id="PTHR43731">
    <property type="entry name" value="RHOMBOID PROTEASE"/>
    <property type="match status" value="1"/>
</dbReference>
<comment type="subcellular location">
    <subcellularLocation>
        <location evidence="1">Membrane</location>
        <topology evidence="1">Multi-pass membrane protein</topology>
    </subcellularLocation>
</comment>
<evidence type="ECO:0000313" key="10">
    <source>
        <dbReference type="EMBL" id="SBW09354.1"/>
    </source>
</evidence>
<dbReference type="Gene3D" id="1.20.1540.10">
    <property type="entry name" value="Rhomboid-like"/>
    <property type="match status" value="1"/>
</dbReference>
<feature type="transmembrane region" description="Helical" evidence="8">
    <location>
        <begin position="288"/>
        <end position="308"/>
    </location>
</feature>
<proteinExistence type="inferred from homology"/>
<feature type="transmembrane region" description="Helical" evidence="8">
    <location>
        <begin position="349"/>
        <end position="369"/>
    </location>
</feature>
<dbReference type="InterPro" id="IPR035952">
    <property type="entry name" value="Rhomboid-like_sf"/>
</dbReference>
<reference evidence="10" key="1">
    <citation type="submission" date="2016-04" db="EMBL/GenBank/DDBJ databases">
        <authorList>
            <person name="Evans L.H."/>
            <person name="Alamgir A."/>
            <person name="Owens N."/>
            <person name="Weber N.D."/>
            <person name="Virtaneva K."/>
            <person name="Barbian K."/>
            <person name="Babar A."/>
            <person name="Rosenke K."/>
        </authorList>
    </citation>
    <scope>NUCLEOTIDE SEQUENCE</scope>
    <source>
        <strain evidence="10">86</strain>
    </source>
</reference>
<evidence type="ECO:0000259" key="9">
    <source>
        <dbReference type="Pfam" id="PF01694"/>
    </source>
</evidence>
<dbReference type="AlphaFoldDB" id="A0A212KC86"/>
<evidence type="ECO:0000256" key="7">
    <source>
        <dbReference type="SAM" id="MobiDB-lite"/>
    </source>
</evidence>
<dbReference type="SUPFAM" id="SSF144091">
    <property type="entry name" value="Rhomboid-like"/>
    <property type="match status" value="1"/>
</dbReference>
<keyword evidence="4" id="KW-0378">Hydrolase</keyword>
<feature type="domain" description="Peptidase S54 rhomboid" evidence="9">
    <location>
        <begin position="179"/>
        <end position="332"/>
    </location>
</feature>
<feature type="transmembrane region" description="Helical" evidence="8">
    <location>
        <begin position="250"/>
        <end position="268"/>
    </location>
</feature>
<organism evidence="10">
    <name type="scientific">uncultured delta proteobacterium</name>
    <dbReference type="NCBI Taxonomy" id="34034"/>
    <lineage>
        <taxon>Bacteria</taxon>
        <taxon>Deltaproteobacteria</taxon>
        <taxon>environmental samples</taxon>
    </lineage>
</organism>
<dbReference type="PANTHER" id="PTHR43731:SF14">
    <property type="entry name" value="PRESENILIN-ASSOCIATED RHOMBOID-LIKE PROTEIN, MITOCHONDRIAL"/>
    <property type="match status" value="1"/>
</dbReference>
<dbReference type="EMBL" id="FLUQ01000005">
    <property type="protein sequence ID" value="SBW09354.1"/>
    <property type="molecule type" value="Genomic_DNA"/>
</dbReference>
<keyword evidence="3 8" id="KW-0812">Transmembrane</keyword>
<feature type="transmembrane region" description="Helical" evidence="8">
    <location>
        <begin position="194"/>
        <end position="212"/>
    </location>
</feature>
<evidence type="ECO:0000256" key="3">
    <source>
        <dbReference type="ARBA" id="ARBA00022692"/>
    </source>
</evidence>
<evidence type="ECO:0000256" key="5">
    <source>
        <dbReference type="ARBA" id="ARBA00022989"/>
    </source>
</evidence>
<evidence type="ECO:0000256" key="6">
    <source>
        <dbReference type="ARBA" id="ARBA00023136"/>
    </source>
</evidence>